<dbReference type="AlphaFoldDB" id="A0A1D2J440"/>
<name>A0A1D2J440_PARBR</name>
<proteinExistence type="predicted"/>
<sequence length="118" mass="13114">EEGTEMSIFETSPIKLESLKLIVDGSQSFGYRDELATVVLLPTGLLHAVVPATARSEILTGKFNSHLIAWRTGMLQRETGHVSLLAACYSVPWELQGRWRYAARPLQKSQFLSAVPNE</sequence>
<organism evidence="1 2">
    <name type="scientific">Paracoccidioides brasiliensis</name>
    <dbReference type="NCBI Taxonomy" id="121759"/>
    <lineage>
        <taxon>Eukaryota</taxon>
        <taxon>Fungi</taxon>
        <taxon>Dikarya</taxon>
        <taxon>Ascomycota</taxon>
        <taxon>Pezizomycotina</taxon>
        <taxon>Eurotiomycetes</taxon>
        <taxon>Eurotiomycetidae</taxon>
        <taxon>Onygenales</taxon>
        <taxon>Ajellomycetaceae</taxon>
        <taxon>Paracoccidioides</taxon>
    </lineage>
</organism>
<evidence type="ECO:0000313" key="1">
    <source>
        <dbReference type="EMBL" id="ODH13061.1"/>
    </source>
</evidence>
<protein>
    <submittedName>
        <fullName evidence="1">Uncharacterized protein</fullName>
    </submittedName>
</protein>
<dbReference type="Proteomes" id="UP000242814">
    <property type="component" value="Unassembled WGS sequence"/>
</dbReference>
<accession>A0A1D2J440</accession>
<reference evidence="1 2" key="1">
    <citation type="submission" date="2016-06" db="EMBL/GenBank/DDBJ databases">
        <authorList>
            <person name="Kjaerup R.B."/>
            <person name="Dalgaard T.S."/>
            <person name="Juul-Madsen H.R."/>
        </authorList>
    </citation>
    <scope>NUCLEOTIDE SEQUENCE [LARGE SCALE GENOMIC DNA]</scope>
    <source>
        <strain evidence="1 2">Pb300</strain>
    </source>
</reference>
<feature type="non-terminal residue" evidence="1">
    <location>
        <position position="1"/>
    </location>
</feature>
<comment type="caution">
    <text evidence="1">The sequence shown here is derived from an EMBL/GenBank/DDBJ whole genome shotgun (WGS) entry which is preliminary data.</text>
</comment>
<dbReference type="EMBL" id="LZYO01000598">
    <property type="protein sequence ID" value="ODH13061.1"/>
    <property type="molecule type" value="Genomic_DNA"/>
</dbReference>
<gene>
    <name evidence="1" type="ORF">ACO22_07638</name>
</gene>
<evidence type="ECO:0000313" key="2">
    <source>
        <dbReference type="Proteomes" id="UP000242814"/>
    </source>
</evidence>